<dbReference type="AlphaFoldDB" id="A0AAE1H143"/>
<dbReference type="EMBL" id="JAHWGI010000295">
    <property type="protein sequence ID" value="KAK3912624.1"/>
    <property type="molecule type" value="Genomic_DNA"/>
</dbReference>
<organism evidence="2 3">
    <name type="scientific">Frankliniella fusca</name>
    <dbReference type="NCBI Taxonomy" id="407009"/>
    <lineage>
        <taxon>Eukaryota</taxon>
        <taxon>Metazoa</taxon>
        <taxon>Ecdysozoa</taxon>
        <taxon>Arthropoda</taxon>
        <taxon>Hexapoda</taxon>
        <taxon>Insecta</taxon>
        <taxon>Pterygota</taxon>
        <taxon>Neoptera</taxon>
        <taxon>Paraneoptera</taxon>
        <taxon>Thysanoptera</taxon>
        <taxon>Terebrantia</taxon>
        <taxon>Thripoidea</taxon>
        <taxon>Thripidae</taxon>
        <taxon>Frankliniella</taxon>
    </lineage>
</organism>
<feature type="region of interest" description="Disordered" evidence="1">
    <location>
        <begin position="400"/>
        <end position="427"/>
    </location>
</feature>
<feature type="region of interest" description="Disordered" evidence="1">
    <location>
        <begin position="290"/>
        <end position="312"/>
    </location>
</feature>
<keyword evidence="3" id="KW-1185">Reference proteome</keyword>
<feature type="compositionally biased region" description="Basic and acidic residues" evidence="1">
    <location>
        <begin position="473"/>
        <end position="490"/>
    </location>
</feature>
<feature type="compositionally biased region" description="Basic and acidic residues" evidence="1">
    <location>
        <begin position="255"/>
        <end position="265"/>
    </location>
</feature>
<feature type="region of interest" description="Disordered" evidence="1">
    <location>
        <begin position="446"/>
        <end position="531"/>
    </location>
</feature>
<evidence type="ECO:0000313" key="3">
    <source>
        <dbReference type="Proteomes" id="UP001219518"/>
    </source>
</evidence>
<reference evidence="2" key="2">
    <citation type="journal article" date="2023" name="BMC Genomics">
        <title>Pest status, molecular evolution, and epigenetic factors derived from the genome assembly of Frankliniella fusca, a thysanopteran phytovirus vector.</title>
        <authorList>
            <person name="Catto M.A."/>
            <person name="Labadie P.E."/>
            <person name="Jacobson A.L."/>
            <person name="Kennedy G.G."/>
            <person name="Srinivasan R."/>
            <person name="Hunt B.G."/>
        </authorList>
    </citation>
    <scope>NUCLEOTIDE SEQUENCE</scope>
    <source>
        <strain evidence="2">PL_HMW_Pooled</strain>
    </source>
</reference>
<reference evidence="2" key="1">
    <citation type="submission" date="2021-07" db="EMBL/GenBank/DDBJ databases">
        <authorList>
            <person name="Catto M.A."/>
            <person name="Jacobson A."/>
            <person name="Kennedy G."/>
            <person name="Labadie P."/>
            <person name="Hunt B.G."/>
            <person name="Srinivasan R."/>
        </authorList>
    </citation>
    <scope>NUCLEOTIDE SEQUENCE</scope>
    <source>
        <strain evidence="2">PL_HMW_Pooled</strain>
        <tissue evidence="2">Head</tissue>
    </source>
</reference>
<evidence type="ECO:0000256" key="1">
    <source>
        <dbReference type="SAM" id="MobiDB-lite"/>
    </source>
</evidence>
<feature type="compositionally biased region" description="Low complexity" evidence="1">
    <location>
        <begin position="492"/>
        <end position="511"/>
    </location>
</feature>
<protein>
    <submittedName>
        <fullName evidence="2">Sugar fermentation stimulation protein-like protein</fullName>
    </submittedName>
</protein>
<evidence type="ECO:0000313" key="2">
    <source>
        <dbReference type="EMBL" id="KAK3912624.1"/>
    </source>
</evidence>
<proteinExistence type="predicted"/>
<name>A0AAE1H143_9NEOP</name>
<sequence>MLSLSALSSRPQQQPVSGVRRWCGWTRSDLPSPPLPEMRCRARALAAAPPPWSPRARVMLVLALLLPAVVLGGRDDASGDLGYEDSDEQEHKDVSSYNGHSLVFDLSSLSVLAALKLKLVVVLLVVAAVYMLMTKGYKTQCLFGNCRPNYSTYGYYPYVDYTYVGYEVPAASSRRPGTIAAAPVGLGAKDSPHLSDLTARVWNSIDIASMAFSALNIQEDDCRRKLVCQADRAASANPILRAALSWFSPSLARYRTDRSRPRPEDSADAGELPWLRELQEQDPCEDMYPQCQHHDLPPALGGPAPAPEPQPLHPAVYLEEQGVPAPSGSLHHDAGQRHPQHRLTFQKESGPAAAATTAALAQQPWQPQLYRHEYQYEVALPTYKQPFRLAAPVDAPLPLAVPPSPSPSPLDGAGAAPDHKSTDSIGVLNGVASSPAAIATLAPQVLDGATGRSPPPGAGGDEDGAGAGAPWVGDKDHASRTRDSPPELELRSPGASSPASPPQGQGPQAPQVWRRLVFGPPGTLRTKAHSD</sequence>
<feature type="region of interest" description="Disordered" evidence="1">
    <location>
        <begin position="255"/>
        <end position="274"/>
    </location>
</feature>
<comment type="caution">
    <text evidence="2">The sequence shown here is derived from an EMBL/GenBank/DDBJ whole genome shotgun (WGS) entry which is preliminary data.</text>
</comment>
<accession>A0AAE1H143</accession>
<gene>
    <name evidence="2" type="ORF">KUF71_022211</name>
</gene>
<dbReference type="Proteomes" id="UP001219518">
    <property type="component" value="Unassembled WGS sequence"/>
</dbReference>